<dbReference type="PROSITE" id="PS50404">
    <property type="entry name" value="GST_NTER"/>
    <property type="match status" value="1"/>
</dbReference>
<evidence type="ECO:0000259" key="2">
    <source>
        <dbReference type="PROSITE" id="PS50404"/>
    </source>
</evidence>
<dbReference type="InterPro" id="IPR036282">
    <property type="entry name" value="Glutathione-S-Trfase_C_sf"/>
</dbReference>
<dbReference type="Pfam" id="PF17171">
    <property type="entry name" value="GST_C_6"/>
    <property type="match status" value="1"/>
</dbReference>
<dbReference type="InterPro" id="IPR012336">
    <property type="entry name" value="Thioredoxin-like_fold"/>
</dbReference>
<evidence type="ECO:0000313" key="3">
    <source>
        <dbReference type="EMBL" id="KAF2764538.1"/>
    </source>
</evidence>
<dbReference type="InterPro" id="IPR040079">
    <property type="entry name" value="Glutathione_S-Trfase"/>
</dbReference>
<evidence type="ECO:0000256" key="1">
    <source>
        <dbReference type="ARBA" id="ARBA00006475"/>
    </source>
</evidence>
<comment type="similarity">
    <text evidence="1">Belongs to the FAX family.</text>
</comment>
<dbReference type="OrthoDB" id="5809458at2759"/>
<dbReference type="Gene3D" id="3.40.30.10">
    <property type="entry name" value="Glutaredoxin"/>
    <property type="match status" value="1"/>
</dbReference>
<dbReference type="SFLD" id="SFLDG01200">
    <property type="entry name" value="SUF1.1"/>
    <property type="match status" value="1"/>
</dbReference>
<proteinExistence type="inferred from homology"/>
<dbReference type="CDD" id="cd03193">
    <property type="entry name" value="GST_C_Metaxin"/>
    <property type="match status" value="1"/>
</dbReference>
<dbReference type="SFLD" id="SFLDG01180">
    <property type="entry name" value="SUF1"/>
    <property type="match status" value="1"/>
</dbReference>
<dbReference type="EMBL" id="ML995919">
    <property type="protein sequence ID" value="KAF2764538.1"/>
    <property type="molecule type" value="Genomic_DNA"/>
</dbReference>
<dbReference type="SFLD" id="SFLDS00019">
    <property type="entry name" value="Glutathione_Transferase_(cytos"/>
    <property type="match status" value="1"/>
</dbReference>
<accession>A0A6G1KWJ2</accession>
<protein>
    <recommendedName>
        <fullName evidence="2">GST N-terminal domain-containing protein</fullName>
    </recommendedName>
</protein>
<keyword evidence="4" id="KW-1185">Reference proteome</keyword>
<dbReference type="InterPro" id="IPR026928">
    <property type="entry name" value="FAX/IsoI-like"/>
</dbReference>
<dbReference type="GO" id="GO:0016491">
    <property type="term" value="F:oxidoreductase activity"/>
    <property type="evidence" value="ECO:0007669"/>
    <property type="project" value="InterPro"/>
</dbReference>
<feature type="domain" description="GST N-terminal" evidence="2">
    <location>
        <begin position="8"/>
        <end position="83"/>
    </location>
</feature>
<dbReference type="AlphaFoldDB" id="A0A6G1KWJ2"/>
<dbReference type="Proteomes" id="UP000799436">
    <property type="component" value="Unassembled WGS sequence"/>
</dbReference>
<dbReference type="Pfam" id="PF17172">
    <property type="entry name" value="GST_N_4"/>
    <property type="match status" value="1"/>
</dbReference>
<reference evidence="3" key="1">
    <citation type="journal article" date="2020" name="Stud. Mycol.">
        <title>101 Dothideomycetes genomes: a test case for predicting lifestyles and emergence of pathogens.</title>
        <authorList>
            <person name="Haridas S."/>
            <person name="Albert R."/>
            <person name="Binder M."/>
            <person name="Bloem J."/>
            <person name="Labutti K."/>
            <person name="Salamov A."/>
            <person name="Andreopoulos B."/>
            <person name="Baker S."/>
            <person name="Barry K."/>
            <person name="Bills G."/>
            <person name="Bluhm B."/>
            <person name="Cannon C."/>
            <person name="Castanera R."/>
            <person name="Culley D."/>
            <person name="Daum C."/>
            <person name="Ezra D."/>
            <person name="Gonzalez J."/>
            <person name="Henrissat B."/>
            <person name="Kuo A."/>
            <person name="Liang C."/>
            <person name="Lipzen A."/>
            <person name="Lutzoni F."/>
            <person name="Magnuson J."/>
            <person name="Mondo S."/>
            <person name="Nolan M."/>
            <person name="Ohm R."/>
            <person name="Pangilinan J."/>
            <person name="Park H.-J."/>
            <person name="Ramirez L."/>
            <person name="Alfaro M."/>
            <person name="Sun H."/>
            <person name="Tritt A."/>
            <person name="Yoshinaga Y."/>
            <person name="Zwiers L.-H."/>
            <person name="Turgeon B."/>
            <person name="Goodwin S."/>
            <person name="Spatafora J."/>
            <person name="Crous P."/>
            <person name="Grigoriev I."/>
        </authorList>
    </citation>
    <scope>NUCLEOTIDE SEQUENCE</scope>
    <source>
        <strain evidence="3">CBS 116005</strain>
    </source>
</reference>
<dbReference type="InterPro" id="IPR036249">
    <property type="entry name" value="Thioredoxin-like_sf"/>
</dbReference>
<dbReference type="SUPFAM" id="SSF52833">
    <property type="entry name" value="Thioredoxin-like"/>
    <property type="match status" value="1"/>
</dbReference>
<evidence type="ECO:0000313" key="4">
    <source>
        <dbReference type="Proteomes" id="UP000799436"/>
    </source>
</evidence>
<name>A0A6G1KWJ2_9PEZI</name>
<dbReference type="InterPro" id="IPR050931">
    <property type="entry name" value="Mito_Protein_Transport_Metaxin"/>
</dbReference>
<dbReference type="PANTHER" id="PTHR12289:SF41">
    <property type="entry name" value="FAILED AXON CONNECTIONS-RELATED"/>
    <property type="match status" value="1"/>
</dbReference>
<sequence>MVLTVYGYVPAWDLPDISPYVTKLVFFLKMAGTPFEYKTENLAQLDTNAPFGKLPYIIDDDGTKVADSNDICDYLERKHGITLNADLLPQDMAVALAFERLLAEHLYWSGVIEPRWRRDEGWETYIPYIVSGAQVTLETRKALDAFRDRILQGFVGHGMGRRDSPTVLELYKIDVDALSVFLGDKKYFMGYRPHYIDAMVYAMLRHLVDQPQKWEGTGYVESKPNLVAYLKACKESAIPYVTSAIYHYTVEHPLVAALPLASIAVPLKYLQRKLRYSRLNALKWKYGFTDDPKTYEKMTLEQAQEVERNIAEWEFPRLFQFGWLSDFFRTSTDPGVSHAINASGHFINEDKRIEHQRMQATVYLIGALPAYPLKSKNSGLVISRINEHHHRYGIKINSDDILYLVIHFGVAPIPWINKFGYPKLEPFEEHAIWRLWREIGVRMGVRYMPQTYEQACEWLKAAGWAGGVSWEQVLILKQQMRHDLRPEKGKHWKFWVTYGRKPE</sequence>
<dbReference type="InterPro" id="IPR033468">
    <property type="entry name" value="Metaxin_GST"/>
</dbReference>
<dbReference type="Pfam" id="PF09995">
    <property type="entry name" value="MPAB_Lcp_cat"/>
    <property type="match status" value="1"/>
</dbReference>
<dbReference type="InterPro" id="IPR004045">
    <property type="entry name" value="Glutathione_S-Trfase_N"/>
</dbReference>
<gene>
    <name evidence="3" type="ORF">EJ03DRAFT_339718</name>
</gene>
<dbReference type="PANTHER" id="PTHR12289">
    <property type="entry name" value="METAXIN RELATED"/>
    <property type="match status" value="1"/>
</dbReference>
<dbReference type="Gene3D" id="1.20.1050.10">
    <property type="match status" value="1"/>
</dbReference>
<dbReference type="InterPro" id="IPR018713">
    <property type="entry name" value="MPAB/Lcp_cat_dom"/>
</dbReference>
<dbReference type="SUPFAM" id="SSF47616">
    <property type="entry name" value="GST C-terminal domain-like"/>
    <property type="match status" value="1"/>
</dbReference>
<organism evidence="3 4">
    <name type="scientific">Teratosphaeria nubilosa</name>
    <dbReference type="NCBI Taxonomy" id="161662"/>
    <lineage>
        <taxon>Eukaryota</taxon>
        <taxon>Fungi</taxon>
        <taxon>Dikarya</taxon>
        <taxon>Ascomycota</taxon>
        <taxon>Pezizomycotina</taxon>
        <taxon>Dothideomycetes</taxon>
        <taxon>Dothideomycetidae</taxon>
        <taxon>Mycosphaerellales</taxon>
        <taxon>Teratosphaeriaceae</taxon>
        <taxon>Teratosphaeria</taxon>
    </lineage>
</organism>